<dbReference type="AlphaFoldDB" id="A0A811JRA2"/>
<feature type="compositionally biased region" description="Basic and acidic residues" evidence="1">
    <location>
        <begin position="139"/>
        <end position="150"/>
    </location>
</feature>
<evidence type="ECO:0000313" key="3">
    <source>
        <dbReference type="Proteomes" id="UP000614601"/>
    </source>
</evidence>
<name>A0A811JRA2_9BILA</name>
<feature type="compositionally biased region" description="Polar residues" evidence="1">
    <location>
        <begin position="112"/>
        <end position="137"/>
    </location>
</feature>
<dbReference type="EMBL" id="CAJFCW020000001">
    <property type="protein sequence ID" value="CAG9079911.1"/>
    <property type="molecule type" value="Genomic_DNA"/>
</dbReference>
<organism evidence="2 3">
    <name type="scientific">Bursaphelenchus okinawaensis</name>
    <dbReference type="NCBI Taxonomy" id="465554"/>
    <lineage>
        <taxon>Eukaryota</taxon>
        <taxon>Metazoa</taxon>
        <taxon>Ecdysozoa</taxon>
        <taxon>Nematoda</taxon>
        <taxon>Chromadorea</taxon>
        <taxon>Rhabditida</taxon>
        <taxon>Tylenchina</taxon>
        <taxon>Tylenchomorpha</taxon>
        <taxon>Aphelenchoidea</taxon>
        <taxon>Aphelenchoididae</taxon>
        <taxon>Bursaphelenchus</taxon>
    </lineage>
</organism>
<reference evidence="2" key="1">
    <citation type="submission" date="2020-09" db="EMBL/GenBank/DDBJ databases">
        <authorList>
            <person name="Kikuchi T."/>
        </authorList>
    </citation>
    <scope>NUCLEOTIDE SEQUENCE</scope>
    <source>
        <strain evidence="2">SH1</strain>
    </source>
</reference>
<dbReference type="EMBL" id="CAJFDH010000001">
    <property type="protein sequence ID" value="CAD5205943.1"/>
    <property type="molecule type" value="Genomic_DNA"/>
</dbReference>
<gene>
    <name evidence="2" type="ORF">BOKJ2_LOCUS627</name>
</gene>
<proteinExistence type="predicted"/>
<dbReference type="Proteomes" id="UP000783686">
    <property type="component" value="Unassembled WGS sequence"/>
</dbReference>
<feature type="region of interest" description="Disordered" evidence="1">
    <location>
        <begin position="107"/>
        <end position="168"/>
    </location>
</feature>
<protein>
    <submittedName>
        <fullName evidence="2">Uncharacterized protein</fullName>
    </submittedName>
</protein>
<sequence>MNNQELPGYRLHRALPLNIQNVRDRTVSERITRNRQDVEFEERSKSFDDSGLDELNDIINHSFYLGEQTPTVLKQHLSFGETTSQDSVFSFEAIEVEHNNNNAKLKPVWSRMSPQPTCSQRMASHPTCSQGMSSQRMHGQKDSPQKRYDQRISPQKSQDQKVKIKASPALSLKQKEALERRSLAEGLEIVNESKKRDTKNNSSVWEDVLCLLDRSKRDAKKESSSSTDSTASTKCATSHFVGRGS</sequence>
<dbReference type="Proteomes" id="UP000614601">
    <property type="component" value="Unassembled WGS sequence"/>
</dbReference>
<keyword evidence="3" id="KW-1185">Reference proteome</keyword>
<feature type="compositionally biased region" description="Low complexity" evidence="1">
    <location>
        <begin position="224"/>
        <end position="238"/>
    </location>
</feature>
<comment type="caution">
    <text evidence="2">The sequence shown here is derived from an EMBL/GenBank/DDBJ whole genome shotgun (WGS) entry which is preliminary data.</text>
</comment>
<evidence type="ECO:0000256" key="1">
    <source>
        <dbReference type="SAM" id="MobiDB-lite"/>
    </source>
</evidence>
<accession>A0A811JRA2</accession>
<feature type="region of interest" description="Disordered" evidence="1">
    <location>
        <begin position="216"/>
        <end position="245"/>
    </location>
</feature>
<evidence type="ECO:0000313" key="2">
    <source>
        <dbReference type="EMBL" id="CAD5205943.1"/>
    </source>
</evidence>